<dbReference type="GO" id="GO:0051607">
    <property type="term" value="P:defense response to virus"/>
    <property type="evidence" value="ECO:0007669"/>
    <property type="project" value="UniProtKB-KW"/>
</dbReference>
<dbReference type="PANTHER" id="PTHR35579">
    <property type="entry name" value="CRISPR SYSTEM CMS ENDORIBONUCLEASE CSM3"/>
    <property type="match status" value="1"/>
</dbReference>
<gene>
    <name evidence="3" type="ORF">F5R70_01650</name>
</gene>
<evidence type="ECO:0000313" key="4">
    <source>
        <dbReference type="Proteomes" id="UP000440714"/>
    </source>
</evidence>
<evidence type="ECO:0000313" key="3">
    <source>
        <dbReference type="EMBL" id="ECW8954152.1"/>
    </source>
</evidence>
<feature type="domain" description="CRISPR type III-associated protein" evidence="2">
    <location>
        <begin position="265"/>
        <end position="408"/>
    </location>
</feature>
<dbReference type="PANTHER" id="PTHR35579:SF6">
    <property type="entry name" value="DUF324 DOMAIN-CONTAINING PROTEIN"/>
    <property type="match status" value="1"/>
</dbReference>
<name>A0A698FTE2_CAMLA</name>
<reference evidence="3 4" key="1">
    <citation type="submission" date="2019-09" db="EMBL/GenBank/DDBJ databases">
        <authorList>
            <consortium name="PulseNet: The National Subtyping Network for Foodborne Disease Surveillance"/>
            <person name="Tarr C.L."/>
            <person name="Trees E."/>
            <person name="Katz L.S."/>
            <person name="Carleton-Romer H.A."/>
            <person name="Stroika S."/>
            <person name="Kucerova Z."/>
            <person name="Roache K.F."/>
            <person name="Sabol A.L."/>
            <person name="Besser J."/>
            <person name="Gerner-Smidt P."/>
        </authorList>
    </citation>
    <scope>NUCLEOTIDE SEQUENCE [LARGE SCALE GENOMIC DNA]</scope>
    <source>
        <strain evidence="3 4">PNUSAC011760</strain>
    </source>
</reference>
<dbReference type="AlphaFoldDB" id="A0A698FTE2"/>
<accession>A0A698FTE2</accession>
<dbReference type="CDD" id="cd09726">
    <property type="entry name" value="RAMP_I_III"/>
    <property type="match status" value="2"/>
</dbReference>
<evidence type="ECO:0000259" key="2">
    <source>
        <dbReference type="Pfam" id="PF03787"/>
    </source>
</evidence>
<comment type="caution">
    <text evidence="3">The sequence shown here is derived from an EMBL/GenBank/DDBJ whole genome shotgun (WGS) entry which is preliminary data.</text>
</comment>
<dbReference type="Pfam" id="PF03787">
    <property type="entry name" value="RAMPs"/>
    <property type="match status" value="2"/>
</dbReference>
<evidence type="ECO:0000256" key="1">
    <source>
        <dbReference type="ARBA" id="ARBA00023118"/>
    </source>
</evidence>
<protein>
    <submittedName>
        <fullName evidence="3">CRISPR-associated protein</fullName>
    </submittedName>
</protein>
<keyword evidence="1" id="KW-0051">Antiviral defense</keyword>
<dbReference type="InterPro" id="IPR005537">
    <property type="entry name" value="RAMP_III_fam"/>
</dbReference>
<sequence length="420" mass="47501">MIMCKKIIAHIVFEAKTPLKVSSNRFDFFKDSVIQRDWNDLPMILGTSLCGILRKDYAYDNEDEIFGKENASKVIFSNALFLDENEKVNEDLILEKSEFLKLASRLTQRDHNSISSKGVTKNAAKFDEEIIYKGSRFKFSMEMPVNSEQDEKDFNHILDLLSKNTFRVGGGSTKGYGEIKVISIKYDIFESSSQKYIDFSSSLNENLSQEYPIKENIDDSFDHYRLLLSPEDYFIFGSSCADNEADDVNLKEQIIDYTNQCLSKPLCVIPASSIKGALSHRTCFHYNKLKGNFIGSNTVVDNVESIFGSKKEQTNSSKAKILIHDVFLQETKEKVFNHVGIDRFTSGAINGALFQEKAISCNEYCLDIYLKKDIQDKEAIEAFEFALCDLAKANLALGGKSTKGHGYFYGKVIKNGESIC</sequence>
<dbReference type="EMBL" id="AAKYAN010000002">
    <property type="protein sequence ID" value="ECW8954152.1"/>
    <property type="molecule type" value="Genomic_DNA"/>
</dbReference>
<dbReference type="InterPro" id="IPR052216">
    <property type="entry name" value="CRISPR_Csm3_endoribonuclease"/>
</dbReference>
<feature type="domain" description="CRISPR type III-associated protein" evidence="2">
    <location>
        <begin position="13"/>
        <end position="179"/>
    </location>
</feature>
<organism evidence="3 4">
    <name type="scientific">Campylobacter lari</name>
    <dbReference type="NCBI Taxonomy" id="201"/>
    <lineage>
        <taxon>Bacteria</taxon>
        <taxon>Pseudomonadati</taxon>
        <taxon>Campylobacterota</taxon>
        <taxon>Epsilonproteobacteria</taxon>
        <taxon>Campylobacterales</taxon>
        <taxon>Campylobacteraceae</taxon>
        <taxon>Campylobacter</taxon>
    </lineage>
</organism>
<proteinExistence type="predicted"/>
<dbReference type="Proteomes" id="UP000440714">
    <property type="component" value="Unassembled WGS sequence"/>
</dbReference>